<dbReference type="OrthoDB" id="4063705at2759"/>
<name>G0VI55_NAUCA</name>
<dbReference type="Proteomes" id="UP000001640">
    <property type="component" value="Chromosome 7"/>
</dbReference>
<reference key="2">
    <citation type="submission" date="2011-08" db="EMBL/GenBank/DDBJ databases">
        <title>Genome sequence of Naumovozyma castellii.</title>
        <authorList>
            <person name="Gordon J.L."/>
            <person name="Armisen D."/>
            <person name="Proux-Wera E."/>
            <person name="OhEigeartaigh S.S."/>
            <person name="Byrne K.P."/>
            <person name="Wolfe K.H."/>
        </authorList>
    </citation>
    <scope>NUCLEOTIDE SEQUENCE</scope>
    <source>
        <strain>Type strain:CBS 4309</strain>
    </source>
</reference>
<keyword evidence="2" id="KW-1185">Reference proteome</keyword>
<dbReference type="EMBL" id="HE576758">
    <property type="protein sequence ID" value="CCC71089.1"/>
    <property type="molecule type" value="Genomic_DNA"/>
</dbReference>
<dbReference type="InParanoid" id="G0VI55"/>
<proteinExistence type="predicted"/>
<dbReference type="FunCoup" id="G0VI55">
    <property type="interactions" value="20"/>
</dbReference>
<dbReference type="eggNOG" id="ENOG502QR9U">
    <property type="taxonomic scope" value="Eukaryota"/>
</dbReference>
<accession>G0VI55</accession>
<dbReference type="OMA" id="GLNLRWY"/>
<dbReference type="HOGENOM" id="CLU_065220_0_0_1"/>
<reference evidence="1 2" key="1">
    <citation type="journal article" date="2011" name="Proc. Natl. Acad. Sci. U.S.A.">
        <title>Evolutionary erosion of yeast sex chromosomes by mating-type switching accidents.</title>
        <authorList>
            <person name="Gordon J.L."/>
            <person name="Armisen D."/>
            <person name="Proux-Wera E."/>
            <person name="Oheigeartaigh S.S."/>
            <person name="Byrne K.P."/>
            <person name="Wolfe K.H."/>
        </authorList>
    </citation>
    <scope>NUCLEOTIDE SEQUENCE [LARGE SCALE GENOMIC DNA]</scope>
    <source>
        <strain evidence="2">ATCC 76901 / BCRC 22586 / CBS 4309 / NBRC 1992 / NRRL Y-12630</strain>
    </source>
</reference>
<organism evidence="1 2">
    <name type="scientific">Naumovozyma castellii</name>
    <name type="common">Yeast</name>
    <name type="synonym">Saccharomyces castellii</name>
    <dbReference type="NCBI Taxonomy" id="27288"/>
    <lineage>
        <taxon>Eukaryota</taxon>
        <taxon>Fungi</taxon>
        <taxon>Dikarya</taxon>
        <taxon>Ascomycota</taxon>
        <taxon>Saccharomycotina</taxon>
        <taxon>Saccharomycetes</taxon>
        <taxon>Saccharomycetales</taxon>
        <taxon>Saccharomycetaceae</taxon>
        <taxon>Naumovozyma</taxon>
    </lineage>
</organism>
<dbReference type="AlphaFoldDB" id="G0VI55"/>
<evidence type="ECO:0000313" key="2">
    <source>
        <dbReference type="Proteomes" id="UP000001640"/>
    </source>
</evidence>
<gene>
    <name evidence="1" type="primary">NCAS0G02020</name>
    <name evidence="1" type="ordered locus">NCAS_0G02020</name>
</gene>
<evidence type="ECO:0000313" key="1">
    <source>
        <dbReference type="EMBL" id="CCC71089.1"/>
    </source>
</evidence>
<dbReference type="RefSeq" id="XP_003677442.1">
    <property type="nucleotide sequence ID" value="XM_003677394.1"/>
</dbReference>
<dbReference type="GeneID" id="96904755"/>
<sequence>MDRVRALIGNRRRSHPQLHHNTAIIETESTPNDEDDQSTMLGANEFNDDATLLTTASDNSTIGDLERLGFVNRCPSFIATRSVPFVSILLTRGFFAFPSERSFETYLNNKRRFDHVDPQTALGVPLFHVISSNAVKSMFSGRCTPLMKIYKYVLIRRNNEEDDETTVIKDHDELVFKAKDDSFAIYKIEFCTIYRDIINQERIEDSFVFNNFVTERMVSYSTRRNTDTTLGDLHLRWYGTTGLASPFGSSYIKLLVLDDNFPSYMTCRTSEEYDEQERSTTTRPLGHLPIWARYSDDRATVIPKKRTMRLANLDINETTEVIDDKEGINDGILNVPWNTQVLTCMCMSLHEYESRKDRRHNGSGNPIFLATM</sequence>
<dbReference type="KEGG" id="ncs:NCAS_0G02020"/>
<protein>
    <submittedName>
        <fullName evidence="1">Uncharacterized protein</fullName>
    </submittedName>
</protein>